<reference evidence="1 2" key="1">
    <citation type="submission" date="2018-06" db="EMBL/GenBank/DDBJ databases">
        <title>Combined omics and stable isotope probing to characterize newly discovered Mariana Back-Arc vent microbial communities.</title>
        <authorList>
            <person name="Trembath-Reichert E."/>
            <person name="Huber J.A."/>
        </authorList>
    </citation>
    <scope>NUCLEOTIDE SEQUENCE [LARGE SCALE GENOMIC DNA]</scope>
    <source>
        <strain evidence="1">MAG 63_2</strain>
    </source>
</reference>
<name>A0A432G7C0_9DELT</name>
<protein>
    <submittedName>
        <fullName evidence="1">Uncharacterized protein</fullName>
    </submittedName>
</protein>
<accession>A0A432G7C0</accession>
<organism evidence="1 2">
    <name type="scientific">SAR324 cluster bacterium</name>
    <dbReference type="NCBI Taxonomy" id="2024889"/>
    <lineage>
        <taxon>Bacteria</taxon>
        <taxon>Deltaproteobacteria</taxon>
        <taxon>SAR324 cluster</taxon>
    </lineage>
</organism>
<evidence type="ECO:0000313" key="2">
    <source>
        <dbReference type="Proteomes" id="UP000286732"/>
    </source>
</evidence>
<dbReference type="Proteomes" id="UP000286732">
    <property type="component" value="Unassembled WGS sequence"/>
</dbReference>
<comment type="caution">
    <text evidence="1">The sequence shown here is derived from an EMBL/GenBank/DDBJ whole genome shotgun (WGS) entry which is preliminary data.</text>
</comment>
<sequence length="120" mass="14003">YIFSLKVAFNRKIRGNSWTRALSIIADVIPDKTDNRACRVVLKKDIANVIGYFAGFELLPEYNYDPQHLLAPYPLDDFLTVEAFDKLWTAHPEITQFANLFSTESFIYFFERNPPHLRQS</sequence>
<evidence type="ECO:0000313" key="1">
    <source>
        <dbReference type="EMBL" id="RTZ78891.1"/>
    </source>
</evidence>
<gene>
    <name evidence="1" type="ORF">DSY98_06645</name>
</gene>
<feature type="non-terminal residue" evidence="1">
    <location>
        <position position="1"/>
    </location>
</feature>
<dbReference type="AlphaFoldDB" id="A0A432G7C0"/>
<proteinExistence type="predicted"/>
<dbReference type="EMBL" id="QNZM01000259">
    <property type="protein sequence ID" value="RTZ78891.1"/>
    <property type="molecule type" value="Genomic_DNA"/>
</dbReference>